<protein>
    <submittedName>
        <fullName evidence="2">Uncharacterized protein</fullName>
    </submittedName>
</protein>
<gene>
    <name evidence="2" type="ORF">Cfor_01224</name>
</gene>
<reference evidence="3" key="1">
    <citation type="submission" date="2020-01" db="EMBL/GenBank/DDBJ databases">
        <title>Draft genome sequence of the Termite Coptotermes fromosanus.</title>
        <authorList>
            <person name="Itakura S."/>
            <person name="Yosikawa Y."/>
            <person name="Umezawa K."/>
        </authorList>
    </citation>
    <scope>NUCLEOTIDE SEQUENCE [LARGE SCALE GENOMIC DNA]</scope>
</reference>
<dbReference type="OrthoDB" id="3784at2759"/>
<dbReference type="EMBL" id="BLKM01006964">
    <property type="protein sequence ID" value="GFG29330.1"/>
    <property type="molecule type" value="Genomic_DNA"/>
</dbReference>
<evidence type="ECO:0000256" key="1">
    <source>
        <dbReference type="PROSITE-ProRule" id="PRU00432"/>
    </source>
</evidence>
<dbReference type="GO" id="GO:0035556">
    <property type="term" value="P:intracellular signal transduction"/>
    <property type="evidence" value="ECO:0007669"/>
    <property type="project" value="InterPro"/>
</dbReference>
<dbReference type="GO" id="GO:0008270">
    <property type="term" value="F:zinc ion binding"/>
    <property type="evidence" value="ECO:0007669"/>
    <property type="project" value="UniProtKB-KW"/>
</dbReference>
<dbReference type="Proteomes" id="UP000502823">
    <property type="component" value="Unassembled WGS sequence"/>
</dbReference>
<name>A0A6L2PD20_COPFO</name>
<proteinExistence type="predicted"/>
<evidence type="ECO:0000313" key="3">
    <source>
        <dbReference type="Proteomes" id="UP000502823"/>
    </source>
</evidence>
<comment type="caution">
    <text evidence="2">The sequence shown here is derived from an EMBL/GenBank/DDBJ whole genome shotgun (WGS) entry which is preliminary data.</text>
</comment>
<dbReference type="AlphaFoldDB" id="A0A6L2PD20"/>
<dbReference type="PROSITE" id="PS51113">
    <property type="entry name" value="ZF_BTK"/>
    <property type="match status" value="1"/>
</dbReference>
<dbReference type="InterPro" id="IPR001562">
    <property type="entry name" value="Znf_Btk_motif"/>
</dbReference>
<feature type="non-terminal residue" evidence="2">
    <location>
        <position position="1"/>
    </location>
</feature>
<keyword evidence="1" id="KW-0862">Zinc</keyword>
<keyword evidence="3" id="KW-1185">Reference proteome</keyword>
<keyword evidence="1" id="KW-0863">Zinc-finger</keyword>
<dbReference type="Gene3D" id="4.10.1130.10">
    <property type="entry name" value="btk motif of tyrosine-protein kinase itk"/>
    <property type="match status" value="1"/>
</dbReference>
<accession>A0A6L2PD20</accession>
<organism evidence="2 3">
    <name type="scientific">Coptotermes formosanus</name>
    <name type="common">Formosan subterranean termite</name>
    <dbReference type="NCBI Taxonomy" id="36987"/>
    <lineage>
        <taxon>Eukaryota</taxon>
        <taxon>Metazoa</taxon>
        <taxon>Ecdysozoa</taxon>
        <taxon>Arthropoda</taxon>
        <taxon>Hexapoda</taxon>
        <taxon>Insecta</taxon>
        <taxon>Pterygota</taxon>
        <taxon>Neoptera</taxon>
        <taxon>Polyneoptera</taxon>
        <taxon>Dictyoptera</taxon>
        <taxon>Blattodea</taxon>
        <taxon>Blattoidea</taxon>
        <taxon>Termitoidae</taxon>
        <taxon>Rhinotermitidae</taxon>
        <taxon>Coptotermes</taxon>
    </lineage>
</organism>
<keyword evidence="1" id="KW-0479">Metal-binding</keyword>
<sequence>IFLFVVAVCSENSCLSHKYHVGLWNGKRWTCCRISNRSAEGCESCTSWSRTPSKLGPIGLIKNDSVELINNTAAPARLA</sequence>
<feature type="non-terminal residue" evidence="2">
    <location>
        <position position="79"/>
    </location>
</feature>
<dbReference type="InParanoid" id="A0A6L2PD20"/>
<dbReference type="Pfam" id="PF00779">
    <property type="entry name" value="BTK"/>
    <property type="match status" value="1"/>
</dbReference>
<evidence type="ECO:0000313" key="2">
    <source>
        <dbReference type="EMBL" id="GFG29330.1"/>
    </source>
</evidence>